<evidence type="ECO:0000256" key="2">
    <source>
        <dbReference type="PROSITE-ProRule" id="PRU00023"/>
    </source>
</evidence>
<feature type="repeat" description="ANK" evidence="2">
    <location>
        <begin position="267"/>
        <end position="299"/>
    </location>
</feature>
<accession>A0A6F9DQ31</accession>
<dbReference type="InterPro" id="IPR036770">
    <property type="entry name" value="Ankyrin_rpt-contain_sf"/>
</dbReference>
<dbReference type="PROSITE" id="PS50096">
    <property type="entry name" value="IQ"/>
    <property type="match status" value="1"/>
</dbReference>
<proteinExistence type="evidence at transcript level"/>
<sequence>MDETSLEDGDSMSYRVKEDLLTENLLNENRRRKAKVLRLQQLKNYQSQLTDSTLPMRQKPDELRKVKFSPTSLIQDAIKEGNKYEVLDLLSNGVSVNFNDTQSGGMTLLHQACVYDDYIIAQSLIKQGASVNTFDDYRCTPLHICCLWNSMKCAQLLLSSDAMTNALDVDSNFAIDLAPEDSHMKAMIKKHMQQKLKVDESQLNSLRNKTQKMMLHDIRNLLEQGLSVDNPGPTGITLLHIAVTNGYLSAARMLLENSANVNVADTHLWTPLHCAAKYKQAKMVKLLLSHYANPHARSIGNLTPKDLTQDQEIVKMLSNAEDTFLDLDNQKTPSKPKRFSASLLDQNDGEEIFRVQSRLICASSMSKRDLTSELQLLKTSIPQLARDIQNEKQPTFNTSISGQPITQNQGFMFSAPPPLPPRDDGSPAAQTSRPLPVKPIFYQSTNLHDERLHKAVVTIQRAFRKYQRRPEIMLSRMLRNIDDCGNGFYDQVVLQNADDIAKESDRQRAIKVQQRNSWSADAPKATQGFMKQDRPLSTGHLMSYVQDSSAVWLPQAPAQHHQGPMSHNYHQQIPPDVVPYYSGPQRSWSTMPHRGIQGKPNRNSGSIDSGLSMDSNPKDFSDTTANVKRSLTMKERQRKHQSAPTIKESVPVRLRKSSLGALRPSSNYTTYKMPPLTPTVATLIHHTTAVTQDQTEVDQSMAKVMQPVTMDDDYLPEHGTGTFPRHRYHSMKTPSRDHRYGSMLSDRSRILRDNRLTIRNTDQTSPSPNRHSWDCSNRGNHDDPLPPPPVHPIVSPPAAYENKRFSDEMTTSFTNSGSFDHRSYVDVTLPRRKSGHAPPPPPPRDPRTRLSESSGNLPQQYSEGVGRKGSFGMLDTTAGLGRPPQPAYESQTLPFPRRNRQSVDSDNDELPIIPPPLPLYTPQVVINKRLSQVASDQAFPPPPEELLTDANGALEMEPNNEQGEDSFSFPPPPPSL</sequence>
<feature type="repeat" description="ANK" evidence="2">
    <location>
        <begin position="104"/>
        <end position="136"/>
    </location>
</feature>
<evidence type="ECO:0000256" key="3">
    <source>
        <dbReference type="SAM" id="MobiDB-lite"/>
    </source>
</evidence>
<organism evidence="4">
    <name type="scientific">Phallusia mammillata</name>
    <dbReference type="NCBI Taxonomy" id="59560"/>
    <lineage>
        <taxon>Eukaryota</taxon>
        <taxon>Metazoa</taxon>
        <taxon>Chordata</taxon>
        <taxon>Tunicata</taxon>
        <taxon>Ascidiacea</taxon>
        <taxon>Phlebobranchia</taxon>
        <taxon>Ascidiidae</taxon>
        <taxon>Phallusia</taxon>
    </lineage>
</organism>
<feature type="region of interest" description="Disordered" evidence="3">
    <location>
        <begin position="829"/>
        <end position="915"/>
    </location>
</feature>
<dbReference type="GO" id="GO:0005737">
    <property type="term" value="C:cytoplasm"/>
    <property type="evidence" value="ECO:0007669"/>
    <property type="project" value="TreeGrafter"/>
</dbReference>
<dbReference type="EMBL" id="LR789231">
    <property type="protein sequence ID" value="CAB3265093.1"/>
    <property type="molecule type" value="mRNA"/>
</dbReference>
<feature type="region of interest" description="Disordered" evidence="3">
    <location>
        <begin position="753"/>
        <end position="797"/>
    </location>
</feature>
<feature type="region of interest" description="Disordered" evidence="3">
    <location>
        <begin position="719"/>
        <end position="741"/>
    </location>
</feature>
<dbReference type="Pfam" id="PF12796">
    <property type="entry name" value="Ank_2"/>
    <property type="match status" value="2"/>
</dbReference>
<keyword evidence="2" id="KW-0040">ANK repeat</keyword>
<name>A0A6F9DQ31_9ASCI</name>
<evidence type="ECO:0000313" key="4">
    <source>
        <dbReference type="EMBL" id="CAB3265093.1"/>
    </source>
</evidence>
<gene>
    <name evidence="4" type="primary">Ppp1r16b-002</name>
</gene>
<feature type="compositionally biased region" description="Polar residues" evidence="3">
    <location>
        <begin position="851"/>
        <end position="862"/>
    </location>
</feature>
<dbReference type="AlphaFoldDB" id="A0A6F9DQ31"/>
<dbReference type="InterPro" id="IPR002110">
    <property type="entry name" value="Ankyrin_rpt"/>
</dbReference>
<feature type="region of interest" description="Disordered" evidence="3">
    <location>
        <begin position="935"/>
        <end position="976"/>
    </location>
</feature>
<dbReference type="PROSITE" id="PS50088">
    <property type="entry name" value="ANK_REPEAT"/>
    <property type="match status" value="3"/>
</dbReference>
<keyword evidence="1" id="KW-0677">Repeat</keyword>
<evidence type="ECO:0000256" key="1">
    <source>
        <dbReference type="ARBA" id="ARBA00022737"/>
    </source>
</evidence>
<dbReference type="PANTHER" id="PTHR24179">
    <property type="entry name" value="PROTEIN PHOSPHATASE 1 REGULATORY SUBUNIT 12"/>
    <property type="match status" value="1"/>
</dbReference>
<dbReference type="InterPro" id="IPR051226">
    <property type="entry name" value="PP1_Regulatory_Subunit"/>
</dbReference>
<reference evidence="4" key="1">
    <citation type="submission" date="2020-04" db="EMBL/GenBank/DDBJ databases">
        <authorList>
            <person name="Neveu A P."/>
        </authorList>
    </citation>
    <scope>NUCLEOTIDE SEQUENCE</scope>
    <source>
        <tissue evidence="4">Whole embryo</tissue>
    </source>
</reference>
<feature type="compositionally biased region" description="Pro residues" evidence="3">
    <location>
        <begin position="785"/>
        <end position="795"/>
    </location>
</feature>
<dbReference type="GO" id="GO:0004857">
    <property type="term" value="F:enzyme inhibitor activity"/>
    <property type="evidence" value="ECO:0007669"/>
    <property type="project" value="TreeGrafter"/>
</dbReference>
<dbReference type="PANTHER" id="PTHR24179:SF29">
    <property type="entry name" value="LD46604P"/>
    <property type="match status" value="1"/>
</dbReference>
<dbReference type="Gene3D" id="1.25.40.20">
    <property type="entry name" value="Ankyrin repeat-containing domain"/>
    <property type="match status" value="2"/>
</dbReference>
<feature type="region of interest" description="Disordered" evidence="3">
    <location>
        <begin position="582"/>
        <end position="622"/>
    </location>
</feature>
<feature type="compositionally biased region" description="Polar residues" evidence="3">
    <location>
        <begin position="600"/>
        <end position="615"/>
    </location>
</feature>
<dbReference type="GO" id="GO:0017020">
    <property type="term" value="F:myosin phosphatase regulator activity"/>
    <property type="evidence" value="ECO:0007669"/>
    <property type="project" value="TreeGrafter"/>
</dbReference>
<dbReference type="SMART" id="SM00248">
    <property type="entry name" value="ANK"/>
    <property type="match status" value="4"/>
</dbReference>
<protein>
    <submittedName>
        <fullName evidence="4">Protein phosphatase 1 regulatory inhibitor subunit 16B-like</fullName>
    </submittedName>
</protein>
<dbReference type="SUPFAM" id="SSF48403">
    <property type="entry name" value="Ankyrin repeat"/>
    <property type="match status" value="1"/>
</dbReference>
<dbReference type="PROSITE" id="PS50297">
    <property type="entry name" value="ANK_REP_REGION"/>
    <property type="match status" value="3"/>
</dbReference>
<feature type="compositionally biased region" description="Polar residues" evidence="3">
    <location>
        <begin position="757"/>
        <end position="778"/>
    </location>
</feature>
<feature type="repeat" description="ANK" evidence="2">
    <location>
        <begin position="234"/>
        <end position="266"/>
    </location>
</feature>